<evidence type="ECO:0000313" key="2">
    <source>
        <dbReference type="EMBL" id="PNY81564.1"/>
    </source>
</evidence>
<name>A0A2K3UYE5_9DEIO</name>
<proteinExistence type="predicted"/>
<evidence type="ECO:0000256" key="1">
    <source>
        <dbReference type="SAM" id="MobiDB-lite"/>
    </source>
</evidence>
<feature type="region of interest" description="Disordered" evidence="1">
    <location>
        <begin position="75"/>
        <end position="189"/>
    </location>
</feature>
<sequence length="189" mass="19732">MAKFHHRPLLPGGASGRRALDELLRDQGNVIVTRGSSTCADALTDARAHGDFDDDKPTMTSVLLRVLNRKAVDGHEYAPNSPLRARGISSRETERGGIAGTAEPARSQPLAGEASATALTADTAARGAIRVRKAQRPASAPPSPVPTAPAVDEAAAPDSGRVIIDRMTRNGWRVVPPAPARGGAGRGKR</sequence>
<keyword evidence="3" id="KW-1185">Reference proteome</keyword>
<gene>
    <name evidence="2" type="ORF">CVO96_09425</name>
</gene>
<accession>A0A2K3UYE5</accession>
<protein>
    <submittedName>
        <fullName evidence="2">Uncharacterized protein</fullName>
    </submittedName>
</protein>
<reference evidence="2 3" key="1">
    <citation type="submission" date="2018-01" db="EMBL/GenBank/DDBJ databases">
        <title>Deinococcus koreensis sp. nov., a radiation-resistant bacterium isolated from river water.</title>
        <authorList>
            <person name="Choi A."/>
        </authorList>
    </citation>
    <scope>NUCLEOTIDE SEQUENCE [LARGE SCALE GENOMIC DNA]</scope>
    <source>
        <strain evidence="2 3">SJW1-2</strain>
    </source>
</reference>
<dbReference type="Proteomes" id="UP000236379">
    <property type="component" value="Unassembled WGS sequence"/>
</dbReference>
<dbReference type="AlphaFoldDB" id="A0A2K3UYE5"/>
<comment type="caution">
    <text evidence="2">The sequence shown here is derived from an EMBL/GenBank/DDBJ whole genome shotgun (WGS) entry which is preliminary data.</text>
</comment>
<dbReference type="EMBL" id="PPPD01000001">
    <property type="protein sequence ID" value="PNY81564.1"/>
    <property type="molecule type" value="Genomic_DNA"/>
</dbReference>
<feature type="compositionally biased region" description="Low complexity" evidence="1">
    <location>
        <begin position="114"/>
        <end position="128"/>
    </location>
</feature>
<organism evidence="2 3">
    <name type="scientific">Deinococcus koreensis</name>
    <dbReference type="NCBI Taxonomy" id="2054903"/>
    <lineage>
        <taxon>Bacteria</taxon>
        <taxon>Thermotogati</taxon>
        <taxon>Deinococcota</taxon>
        <taxon>Deinococci</taxon>
        <taxon>Deinococcales</taxon>
        <taxon>Deinococcaceae</taxon>
        <taxon>Deinococcus</taxon>
    </lineage>
</organism>
<evidence type="ECO:0000313" key="3">
    <source>
        <dbReference type="Proteomes" id="UP000236379"/>
    </source>
</evidence>